<evidence type="ECO:0000256" key="7">
    <source>
        <dbReference type="ARBA" id="ARBA00023157"/>
    </source>
</evidence>
<comment type="function">
    <text evidence="9">Catalyzes the 2-thiolation of uridine at the wobble position (U34) of tRNA, leading to the formation of s(2)U34.</text>
</comment>
<keyword evidence="3 9" id="KW-0819">tRNA processing</keyword>
<dbReference type="SUPFAM" id="SSF52402">
    <property type="entry name" value="Adenine nucleotide alpha hydrolases-like"/>
    <property type="match status" value="1"/>
</dbReference>
<comment type="caution">
    <text evidence="12">The sequence shown here is derived from an EMBL/GenBank/DDBJ whole genome shotgun (WGS) entry which is preliminary data.</text>
</comment>
<comment type="subcellular location">
    <subcellularLocation>
        <location evidence="9">Cytoplasm</location>
    </subcellularLocation>
</comment>
<dbReference type="PANTHER" id="PTHR11933:SF5">
    <property type="entry name" value="MITOCHONDRIAL TRNA-SPECIFIC 2-THIOURIDYLASE 1"/>
    <property type="match status" value="1"/>
</dbReference>
<dbReference type="Pfam" id="PF20258">
    <property type="entry name" value="tRNA_Me_trans_C"/>
    <property type="match status" value="1"/>
</dbReference>
<reference evidence="12 13" key="1">
    <citation type="submission" date="2021-05" db="EMBL/GenBank/DDBJ databases">
        <title>Fusibacter ferrireducens sp. nov., an anaerobic, sulfur- and Fe-reducing bacterium isolated from the mangrove sediment.</title>
        <authorList>
            <person name="Qiu D."/>
        </authorList>
    </citation>
    <scope>NUCLEOTIDE SEQUENCE [LARGE SCALE GENOMIC DNA]</scope>
    <source>
        <strain evidence="12 13">DSM 12116</strain>
    </source>
</reference>
<evidence type="ECO:0000256" key="9">
    <source>
        <dbReference type="HAMAP-Rule" id="MF_00144"/>
    </source>
</evidence>
<keyword evidence="4 9" id="KW-0547">Nucleotide-binding</keyword>
<evidence type="ECO:0000259" key="11">
    <source>
        <dbReference type="Pfam" id="PF20259"/>
    </source>
</evidence>
<dbReference type="InterPro" id="IPR046884">
    <property type="entry name" value="MnmA-like_central"/>
</dbReference>
<dbReference type="EC" id="2.8.1.13" evidence="9"/>
<dbReference type="Pfam" id="PF03054">
    <property type="entry name" value="tRNA_Me_trans"/>
    <property type="match status" value="1"/>
</dbReference>
<feature type="binding site" evidence="9">
    <location>
        <begin position="6"/>
        <end position="13"/>
    </location>
    <ligand>
        <name>ATP</name>
        <dbReference type="ChEBI" id="CHEBI:30616"/>
    </ligand>
</feature>
<feature type="domain" description="tRNA-specific 2-thiouridylase MnmA-like C-terminal" evidence="10">
    <location>
        <begin position="268"/>
        <end position="341"/>
    </location>
</feature>
<dbReference type="Gene3D" id="2.30.30.280">
    <property type="entry name" value="Adenine nucleotide alpha hydrolases-like domains"/>
    <property type="match status" value="1"/>
</dbReference>
<keyword evidence="9" id="KW-0963">Cytoplasm</keyword>
<protein>
    <recommendedName>
        <fullName evidence="9">tRNA-specific 2-thiouridylase MnmA</fullName>
        <ecNumber evidence="9">2.8.1.13</ecNumber>
    </recommendedName>
</protein>
<accession>A0ABS5PR17</accession>
<dbReference type="GO" id="GO:0103016">
    <property type="term" value="F:tRNA-uridine 2-sulfurtransferase activity"/>
    <property type="evidence" value="ECO:0007669"/>
    <property type="project" value="UniProtKB-EC"/>
</dbReference>
<dbReference type="InterPro" id="IPR004506">
    <property type="entry name" value="MnmA-like"/>
</dbReference>
<dbReference type="HAMAP" id="MF_00144">
    <property type="entry name" value="tRNA_thiouridyl_MnmA"/>
    <property type="match status" value="1"/>
</dbReference>
<keyword evidence="6 9" id="KW-0694">RNA-binding</keyword>
<evidence type="ECO:0000256" key="4">
    <source>
        <dbReference type="ARBA" id="ARBA00022741"/>
    </source>
</evidence>
<comment type="caution">
    <text evidence="9">Lacks conserved residue(s) required for the propagation of feature annotation.</text>
</comment>
<dbReference type="EMBL" id="JAHBCL010000022">
    <property type="protein sequence ID" value="MBS7527609.1"/>
    <property type="molecule type" value="Genomic_DNA"/>
</dbReference>
<dbReference type="InterPro" id="IPR023382">
    <property type="entry name" value="MnmA-like_central_sf"/>
</dbReference>
<evidence type="ECO:0000313" key="12">
    <source>
        <dbReference type="EMBL" id="MBS7527609.1"/>
    </source>
</evidence>
<evidence type="ECO:0000256" key="3">
    <source>
        <dbReference type="ARBA" id="ARBA00022694"/>
    </source>
</evidence>
<name>A0ABS5PR17_9FIRM</name>
<dbReference type="InterPro" id="IPR046885">
    <property type="entry name" value="MnmA-like_C"/>
</dbReference>
<dbReference type="PANTHER" id="PTHR11933">
    <property type="entry name" value="TRNA 5-METHYLAMINOMETHYL-2-THIOURIDYLATE -METHYLTRANSFERASE"/>
    <property type="match status" value="1"/>
</dbReference>
<comment type="similarity">
    <text evidence="9">Belongs to the MnmA/TRMU family.</text>
</comment>
<dbReference type="CDD" id="cd01998">
    <property type="entry name" value="MnmA_TRMU-like"/>
    <property type="match status" value="1"/>
</dbReference>
<evidence type="ECO:0000256" key="1">
    <source>
        <dbReference type="ARBA" id="ARBA00022555"/>
    </source>
</evidence>
<feature type="region of interest" description="Interaction with tRNA" evidence="9">
    <location>
        <begin position="137"/>
        <end position="139"/>
    </location>
</feature>
<keyword evidence="5 9" id="KW-0067">ATP-binding</keyword>
<evidence type="ECO:0000256" key="5">
    <source>
        <dbReference type="ARBA" id="ARBA00022840"/>
    </source>
</evidence>
<feature type="binding site" evidence="9">
    <location>
        <position position="32"/>
    </location>
    <ligand>
        <name>ATP</name>
        <dbReference type="ChEBI" id="CHEBI:30616"/>
    </ligand>
</feature>
<evidence type="ECO:0000313" key="13">
    <source>
        <dbReference type="Proteomes" id="UP000746471"/>
    </source>
</evidence>
<feature type="site" description="Interaction with tRNA" evidence="9">
    <location>
        <position position="326"/>
    </location>
</feature>
<keyword evidence="13" id="KW-1185">Reference proteome</keyword>
<comment type="catalytic activity">
    <reaction evidence="8 9">
        <text>S-sulfanyl-L-cysteinyl-[protein] + uridine(34) in tRNA + AH2 + ATP = 2-thiouridine(34) in tRNA + L-cysteinyl-[protein] + A + AMP + diphosphate + H(+)</text>
        <dbReference type="Rhea" id="RHEA:47032"/>
        <dbReference type="Rhea" id="RHEA-COMP:10131"/>
        <dbReference type="Rhea" id="RHEA-COMP:11726"/>
        <dbReference type="Rhea" id="RHEA-COMP:11727"/>
        <dbReference type="Rhea" id="RHEA-COMP:11728"/>
        <dbReference type="ChEBI" id="CHEBI:13193"/>
        <dbReference type="ChEBI" id="CHEBI:15378"/>
        <dbReference type="ChEBI" id="CHEBI:17499"/>
        <dbReference type="ChEBI" id="CHEBI:29950"/>
        <dbReference type="ChEBI" id="CHEBI:30616"/>
        <dbReference type="ChEBI" id="CHEBI:33019"/>
        <dbReference type="ChEBI" id="CHEBI:61963"/>
        <dbReference type="ChEBI" id="CHEBI:65315"/>
        <dbReference type="ChEBI" id="CHEBI:87170"/>
        <dbReference type="ChEBI" id="CHEBI:456215"/>
        <dbReference type="EC" id="2.8.1.13"/>
    </reaction>
</comment>
<keyword evidence="1 9" id="KW-0820">tRNA-binding</keyword>
<gene>
    <name evidence="9 12" type="primary">mnmA</name>
    <name evidence="12" type="ORF">KHM83_13065</name>
</gene>
<dbReference type="RefSeq" id="WP_213237471.1">
    <property type="nucleotide sequence ID" value="NZ_JAHBCL010000022.1"/>
</dbReference>
<feature type="site" description="Interaction with tRNA" evidence="9">
    <location>
        <position position="114"/>
    </location>
</feature>
<feature type="binding site" evidence="9">
    <location>
        <position position="113"/>
    </location>
    <ligand>
        <name>ATP</name>
        <dbReference type="ChEBI" id="CHEBI:30616"/>
    </ligand>
</feature>
<feature type="domain" description="tRNA-specific 2-thiouridylase MnmA-like central" evidence="11">
    <location>
        <begin position="205"/>
        <end position="260"/>
    </location>
</feature>
<keyword evidence="7" id="KW-1015">Disulfide bond</keyword>
<dbReference type="Gene3D" id="2.40.30.10">
    <property type="entry name" value="Translation factors"/>
    <property type="match status" value="1"/>
</dbReference>
<dbReference type="NCBIfam" id="TIGR00420">
    <property type="entry name" value="trmU"/>
    <property type="match status" value="1"/>
</dbReference>
<proteinExistence type="inferred from homology"/>
<feature type="active site" description="Cysteine persulfide intermediate" evidence="9">
    <location>
        <position position="188"/>
    </location>
</feature>
<evidence type="ECO:0000256" key="2">
    <source>
        <dbReference type="ARBA" id="ARBA00022679"/>
    </source>
</evidence>
<feature type="active site" description="Nucleophile" evidence="9">
    <location>
        <position position="89"/>
    </location>
</feature>
<dbReference type="InterPro" id="IPR014729">
    <property type="entry name" value="Rossmann-like_a/b/a_fold"/>
</dbReference>
<dbReference type="Proteomes" id="UP000746471">
    <property type="component" value="Unassembled WGS sequence"/>
</dbReference>
<evidence type="ECO:0000256" key="8">
    <source>
        <dbReference type="ARBA" id="ARBA00051542"/>
    </source>
</evidence>
<dbReference type="Gene3D" id="3.40.50.620">
    <property type="entry name" value="HUPs"/>
    <property type="match status" value="1"/>
</dbReference>
<dbReference type="NCBIfam" id="NF001138">
    <property type="entry name" value="PRK00143.1"/>
    <property type="match status" value="1"/>
</dbReference>
<sequence length="345" mass="38227">MKIAVGLSGGIDSAATALQLKKAGHDVMGITMSLFDHQTAEIESASEVADQLGITHTVLPLHDAFKKEVINAFIHAYEAGETPNPCLICNQKLKYGLLLDFARKHGAEKFATGHYAQIVYDSNLGEYAVERAVNTAKDQSYNLFHLTQEQLAQLILPLGKIVSKTELRRTYAAHDARKAEKRDSQGICFIEHGKQTHFLKAQQSRASEIGFFVDKYGKRLGRHLGTANYTIGQKRKLNPALSGRYVVTGINAIENQVILGEEKDLYQETLILTHFHFISPTAPEQMAVRIKTSQWSPFYDAELLRCGDDIVQLSFKTSVRAIAPGQGIVCYQGDRLIGGAIYHLP</sequence>
<dbReference type="Pfam" id="PF20259">
    <property type="entry name" value="tRNA_Me_trans_M"/>
    <property type="match status" value="1"/>
</dbReference>
<keyword evidence="2 9" id="KW-0808">Transferase</keyword>
<evidence type="ECO:0000256" key="6">
    <source>
        <dbReference type="ARBA" id="ARBA00022884"/>
    </source>
</evidence>
<organism evidence="12 13">
    <name type="scientific">Fusibacter paucivorans</name>
    <dbReference type="NCBI Taxonomy" id="76009"/>
    <lineage>
        <taxon>Bacteria</taxon>
        <taxon>Bacillati</taxon>
        <taxon>Bacillota</taxon>
        <taxon>Clostridia</taxon>
        <taxon>Eubacteriales</taxon>
        <taxon>Eubacteriales Family XII. Incertae Sedis</taxon>
        <taxon>Fusibacter</taxon>
    </lineage>
</organism>
<evidence type="ECO:0000259" key="10">
    <source>
        <dbReference type="Pfam" id="PF20258"/>
    </source>
</evidence>